<dbReference type="InterPro" id="IPR039428">
    <property type="entry name" value="NUOK/Mnh_C1-like"/>
</dbReference>
<evidence type="ECO:0000256" key="9">
    <source>
        <dbReference type="ARBA" id="ARBA00023136"/>
    </source>
</evidence>
<dbReference type="AlphaFoldDB" id="A0A482CFZ4"/>
<evidence type="ECO:0000256" key="1">
    <source>
        <dbReference type="ARBA" id="ARBA00004141"/>
    </source>
</evidence>
<keyword evidence="3" id="KW-0813">Transport</keyword>
<keyword evidence="9" id="KW-0472">Membrane</keyword>
<protein>
    <submittedName>
        <fullName evidence="11">NADH-plastoquinone oxidoreductase subunit 4L</fullName>
    </submittedName>
</protein>
<evidence type="ECO:0000256" key="10">
    <source>
        <dbReference type="SAM" id="MobiDB-lite"/>
    </source>
</evidence>
<evidence type="ECO:0000256" key="7">
    <source>
        <dbReference type="ARBA" id="ARBA00022957"/>
    </source>
</evidence>
<keyword evidence="8" id="KW-1133">Transmembrane helix</keyword>
<keyword evidence="7" id="KW-0618">Plastoquinone</keyword>
<reference evidence="11" key="2">
    <citation type="journal article" date="2019" name="J. ISSAAS">
        <title>The Unique Evolutionary Trajectory 1 and Dynamic Conformations of DR and IR/DR-coexisting Plastomes of the Early Vascular Plant Selaginellaceae (Lycophyte).</title>
        <authorList>
            <person name="Zhang H.-R."/>
            <person name="Xiang Q.-P."/>
            <person name="Zhang X.-C."/>
        </authorList>
    </citation>
    <scope>NUCLEOTIDE SEQUENCE</scope>
</reference>
<evidence type="ECO:0000256" key="2">
    <source>
        <dbReference type="ARBA" id="ARBA00010519"/>
    </source>
</evidence>
<dbReference type="InterPro" id="IPR001133">
    <property type="entry name" value="NADH_UbQ_OxRdtase_chain4L/K"/>
</dbReference>
<evidence type="ECO:0000313" key="11">
    <source>
        <dbReference type="EMBL" id="QBL76075.1"/>
    </source>
</evidence>
<dbReference type="EMBL" id="MH598532">
    <property type="protein sequence ID" value="QBL76075.1"/>
    <property type="molecule type" value="Genomic_DNA"/>
</dbReference>
<sequence>MTLERAPISGAFPFRTGIYGSMTSRNMARAPMRPEPIPNAVNANPATSGNCAAGARQMKGEIPAISITAIASAEAAIGSAIVPATYRSARPIRTDQSNSLKR</sequence>
<evidence type="ECO:0000256" key="6">
    <source>
        <dbReference type="ARBA" id="ARBA00022857"/>
    </source>
</evidence>
<feature type="region of interest" description="Disordered" evidence="10">
    <location>
        <begin position="25"/>
        <end position="49"/>
    </location>
</feature>
<name>A0A482CFZ4_9TRAC</name>
<dbReference type="RefSeq" id="YP_009589493.1">
    <property type="nucleotide sequence ID" value="NC_041641.1"/>
</dbReference>
<dbReference type="Pfam" id="PF00420">
    <property type="entry name" value="Oxidored_q2"/>
    <property type="match status" value="1"/>
</dbReference>
<evidence type="ECO:0000256" key="4">
    <source>
        <dbReference type="ARBA" id="ARBA00022692"/>
    </source>
</evidence>
<reference evidence="11" key="1">
    <citation type="submission" date="2018-07" db="EMBL/GenBank/DDBJ databases">
        <authorList>
            <person name="Zhang H."/>
            <person name="Zhang X."/>
        </authorList>
    </citation>
    <scope>NUCLEOTIDE SEQUENCE</scope>
</reference>
<gene>
    <name evidence="11" type="primary">ndhE</name>
</gene>
<organism evidence="11">
    <name type="scientific">Selaginella doederleinii</name>
    <dbReference type="NCBI Taxonomy" id="186426"/>
    <lineage>
        <taxon>Eukaryota</taxon>
        <taxon>Viridiplantae</taxon>
        <taxon>Streptophyta</taxon>
        <taxon>Embryophyta</taxon>
        <taxon>Tracheophyta</taxon>
        <taxon>Lycopodiopsida</taxon>
        <taxon>Selaginellales</taxon>
        <taxon>Selaginellaceae</taxon>
        <taxon>Selaginella</taxon>
    </lineage>
</organism>
<keyword evidence="5" id="KW-0874">Quinone</keyword>
<dbReference type="GO" id="GO:0042773">
    <property type="term" value="P:ATP synthesis coupled electron transport"/>
    <property type="evidence" value="ECO:0007669"/>
    <property type="project" value="InterPro"/>
</dbReference>
<evidence type="ECO:0000256" key="8">
    <source>
        <dbReference type="ARBA" id="ARBA00022989"/>
    </source>
</evidence>
<comment type="similarity">
    <text evidence="2">Belongs to the complex I subunit 4L family.</text>
</comment>
<dbReference type="GO" id="GO:0048038">
    <property type="term" value="F:quinone binding"/>
    <property type="evidence" value="ECO:0007669"/>
    <property type="project" value="UniProtKB-KW"/>
</dbReference>
<geneLocation type="chloroplast" evidence="11"/>
<dbReference type="GO" id="GO:0016651">
    <property type="term" value="F:oxidoreductase activity, acting on NAD(P)H"/>
    <property type="evidence" value="ECO:0007669"/>
    <property type="project" value="InterPro"/>
</dbReference>
<dbReference type="PANTHER" id="PTHR11434">
    <property type="entry name" value="NADH-UBIQUINONE OXIDOREDUCTASE SUBUNIT ND4L"/>
    <property type="match status" value="1"/>
</dbReference>
<evidence type="ECO:0000256" key="5">
    <source>
        <dbReference type="ARBA" id="ARBA00022719"/>
    </source>
</evidence>
<keyword evidence="6" id="KW-0521">NADP</keyword>
<dbReference type="Gene3D" id="1.10.287.3510">
    <property type="match status" value="1"/>
</dbReference>
<keyword evidence="11" id="KW-0150">Chloroplast</keyword>
<proteinExistence type="inferred from homology"/>
<accession>A0A482CFZ4</accession>
<keyword evidence="11" id="KW-0934">Plastid</keyword>
<evidence type="ECO:0000256" key="3">
    <source>
        <dbReference type="ARBA" id="ARBA00022448"/>
    </source>
</evidence>
<dbReference type="GeneID" id="39721275"/>
<comment type="subcellular location">
    <subcellularLocation>
        <location evidence="1">Membrane</location>
        <topology evidence="1">Multi-pass membrane protein</topology>
    </subcellularLocation>
</comment>
<dbReference type="PANTHER" id="PTHR11434:SF16">
    <property type="entry name" value="NADH-UBIQUINONE OXIDOREDUCTASE CHAIN 4L"/>
    <property type="match status" value="1"/>
</dbReference>
<keyword evidence="4" id="KW-0812">Transmembrane</keyword>
<dbReference type="GO" id="GO:0030964">
    <property type="term" value="C:NADH dehydrogenase complex"/>
    <property type="evidence" value="ECO:0007669"/>
    <property type="project" value="TreeGrafter"/>
</dbReference>